<dbReference type="OrthoDB" id="9814202at2"/>
<reference evidence="5 6" key="1">
    <citation type="submission" date="2016-11" db="EMBL/GenBank/DDBJ databases">
        <title>Genome sequence of Sphingomonas jeddahensis G39.</title>
        <authorList>
            <person name="Poehlein A."/>
            <person name="Wuebbeler J.H."/>
            <person name="Steinbuechel A."/>
            <person name="Daniel R."/>
        </authorList>
    </citation>
    <scope>NUCLEOTIDE SEQUENCE [LARGE SCALE GENOMIC DNA]</scope>
    <source>
        <strain evidence="5 6">G39</strain>
    </source>
</reference>
<dbReference type="CDD" id="cd01949">
    <property type="entry name" value="GGDEF"/>
    <property type="match status" value="1"/>
</dbReference>
<protein>
    <submittedName>
        <fullName evidence="5">Cyclic di-GMP phosphodiesterase Gmr</fullName>
        <ecNumber evidence="5">3.1.4.52</ecNumber>
    </submittedName>
</protein>
<proteinExistence type="predicted"/>
<feature type="domain" description="EAL" evidence="3">
    <location>
        <begin position="594"/>
        <end position="849"/>
    </location>
</feature>
<sequence>MRHIPAQAMYAAALPIADQDVTPASEAGAAGAAQQMLSDASRAGLEIVLSRAKVGILHRGVDRRVLLVNDAYCAIVGRSAAELAGLPFEQFTHPDDVERSSRIFFEHLAKGEPFEIEKRYIRPDDTVTWCSVHVSFVLDEAGRPESIITVASDITARRQAQEKLRESEEHYRHTVELAPQIAWTADPAGGILEVSSRWSEITGIAQQDALGELWLKVLHRDDVAPTRIAWSWSIASGEPVDVTYRLLGKDGAYRWFRARATARKDPAGAVIRWYGTLEDIHERREAEQALRNSEERFRLAAQAAGLGIWDFDALRGRREWSDEFKKMLGLAPDVVPQLKTALALVVPQDRHLLQALIDAAQAGDSSARFEVTLRIRRGDNGAERWMRTDGWRIHAPSGRLERILVTIRDVTEKRTAEQRIRWTATHDALTGIANRSHFTDQLERALAETPPDGELALVLLDLDHLKEVNDTIGHDAGDRLLETFASRLREAFGTRAVVGRLGGDEFAVLLAGVGGDQIHARVEAALDRLRHPFQYEGYTCDTQATAGASLYPAHGTTADELQKSADIALYVGKSQRRGELSLFAPAMRAGVQRRASMLNVARIAVRDNLIEPFYQPKLCLKTRSIVGFEALLRWRHESLGVQGPETIASAFEDLGLAIAMSDRMLDRIANDMRAWRDCGIDPVRVAINLSAAEFRHDGLAERIMKPFARQHVPFDLIELEITETVLLGRDTDRLEATLATFHHHGFRIALDDFGTGYASLTHLKMFPVDVIKIDKSFVSNLRANSDDAAIVDAVISLAQRLDMEVVAEGIEQEEQADYLTARGCDYGQGYLFGRAICASDVMNLMLAQAPGADPEPSFRHHVP</sequence>
<dbReference type="PROSITE" id="PS50883">
    <property type="entry name" value="EAL"/>
    <property type="match status" value="1"/>
</dbReference>
<dbReference type="InterPro" id="IPR013655">
    <property type="entry name" value="PAS_fold_3"/>
</dbReference>
<dbReference type="InterPro" id="IPR000160">
    <property type="entry name" value="GGDEF_dom"/>
</dbReference>
<keyword evidence="6" id="KW-1185">Reference proteome</keyword>
<dbReference type="Pfam" id="PF00563">
    <property type="entry name" value="EAL"/>
    <property type="match status" value="1"/>
</dbReference>
<dbReference type="Proteomes" id="UP000188729">
    <property type="component" value="Unassembled WGS sequence"/>
</dbReference>
<dbReference type="SUPFAM" id="SSF55073">
    <property type="entry name" value="Nucleotide cyclase"/>
    <property type="match status" value="1"/>
</dbReference>
<dbReference type="RefSeq" id="WP_144036206.1">
    <property type="nucleotide sequence ID" value="NZ_MPSB01000016.1"/>
</dbReference>
<feature type="domain" description="PAC" evidence="2">
    <location>
        <begin position="240"/>
        <end position="292"/>
    </location>
</feature>
<feature type="domain" description="PAS" evidence="1">
    <location>
        <begin position="167"/>
        <end position="222"/>
    </location>
</feature>
<dbReference type="SMART" id="SM00267">
    <property type="entry name" value="GGDEF"/>
    <property type="match status" value="1"/>
</dbReference>
<dbReference type="NCBIfam" id="TIGR00229">
    <property type="entry name" value="sensory_box"/>
    <property type="match status" value="3"/>
</dbReference>
<evidence type="ECO:0000259" key="1">
    <source>
        <dbReference type="PROSITE" id="PS50112"/>
    </source>
</evidence>
<dbReference type="Pfam" id="PF08447">
    <property type="entry name" value="PAS_3"/>
    <property type="match status" value="3"/>
</dbReference>
<dbReference type="InterPro" id="IPR000700">
    <property type="entry name" value="PAS-assoc_C"/>
</dbReference>
<dbReference type="PROSITE" id="PS50887">
    <property type="entry name" value="GGDEF"/>
    <property type="match status" value="1"/>
</dbReference>
<evidence type="ECO:0000313" key="6">
    <source>
        <dbReference type="Proteomes" id="UP000188729"/>
    </source>
</evidence>
<dbReference type="Gene3D" id="3.30.70.270">
    <property type="match status" value="1"/>
</dbReference>
<dbReference type="PROSITE" id="PS50113">
    <property type="entry name" value="PAC"/>
    <property type="match status" value="3"/>
</dbReference>
<feature type="domain" description="PAS" evidence="1">
    <location>
        <begin position="41"/>
        <end position="112"/>
    </location>
</feature>
<dbReference type="Pfam" id="PF00990">
    <property type="entry name" value="GGDEF"/>
    <property type="match status" value="1"/>
</dbReference>
<dbReference type="SMART" id="SM00091">
    <property type="entry name" value="PAS"/>
    <property type="match status" value="3"/>
</dbReference>
<dbReference type="EC" id="3.1.4.52" evidence="5"/>
<dbReference type="AlphaFoldDB" id="A0A1V2ER94"/>
<dbReference type="SUPFAM" id="SSF55785">
    <property type="entry name" value="PYP-like sensor domain (PAS domain)"/>
    <property type="match status" value="3"/>
</dbReference>
<feature type="domain" description="GGDEF" evidence="4">
    <location>
        <begin position="453"/>
        <end position="585"/>
    </location>
</feature>
<keyword evidence="5" id="KW-0378">Hydrolase</keyword>
<dbReference type="InterPro" id="IPR052155">
    <property type="entry name" value="Biofilm_reg_signaling"/>
</dbReference>
<dbReference type="Gene3D" id="3.20.20.450">
    <property type="entry name" value="EAL domain"/>
    <property type="match status" value="1"/>
</dbReference>
<dbReference type="SMART" id="SM00086">
    <property type="entry name" value="PAC"/>
    <property type="match status" value="3"/>
</dbReference>
<dbReference type="InterPro" id="IPR000014">
    <property type="entry name" value="PAS"/>
</dbReference>
<dbReference type="GO" id="GO:0071111">
    <property type="term" value="F:cyclic-guanylate-specific phosphodiesterase activity"/>
    <property type="evidence" value="ECO:0007669"/>
    <property type="project" value="UniProtKB-EC"/>
</dbReference>
<dbReference type="FunFam" id="3.30.450.20:FF:000099">
    <property type="entry name" value="Sensory box sensor histidine kinase"/>
    <property type="match status" value="1"/>
</dbReference>
<feature type="domain" description="PAC" evidence="2">
    <location>
        <begin position="114"/>
        <end position="166"/>
    </location>
</feature>
<dbReference type="EMBL" id="MPSB01000016">
    <property type="protein sequence ID" value="ONF95110.1"/>
    <property type="molecule type" value="Genomic_DNA"/>
</dbReference>
<dbReference type="STRING" id="1915074.SPHI_27400"/>
<dbReference type="PROSITE" id="PS50112">
    <property type="entry name" value="PAS"/>
    <property type="match status" value="2"/>
</dbReference>
<gene>
    <name evidence="5" type="primary">gmr_4</name>
    <name evidence="5" type="ORF">SPHI_27400</name>
</gene>
<feature type="domain" description="PAC" evidence="2">
    <location>
        <begin position="369"/>
        <end position="422"/>
    </location>
</feature>
<dbReference type="SUPFAM" id="SSF141868">
    <property type="entry name" value="EAL domain-like"/>
    <property type="match status" value="1"/>
</dbReference>
<evidence type="ECO:0000259" key="2">
    <source>
        <dbReference type="PROSITE" id="PS50113"/>
    </source>
</evidence>
<dbReference type="PANTHER" id="PTHR44757:SF2">
    <property type="entry name" value="BIOFILM ARCHITECTURE MAINTENANCE PROTEIN MBAA"/>
    <property type="match status" value="1"/>
</dbReference>
<comment type="caution">
    <text evidence="5">The sequence shown here is derived from an EMBL/GenBank/DDBJ whole genome shotgun (WGS) entry which is preliminary data.</text>
</comment>
<dbReference type="InterPro" id="IPR029787">
    <property type="entry name" value="Nucleotide_cyclase"/>
</dbReference>
<accession>A0A1V2ER94</accession>
<dbReference type="NCBIfam" id="TIGR00254">
    <property type="entry name" value="GGDEF"/>
    <property type="match status" value="1"/>
</dbReference>
<evidence type="ECO:0000259" key="4">
    <source>
        <dbReference type="PROSITE" id="PS50887"/>
    </source>
</evidence>
<dbReference type="InterPro" id="IPR001633">
    <property type="entry name" value="EAL_dom"/>
</dbReference>
<dbReference type="Gene3D" id="3.30.450.20">
    <property type="entry name" value="PAS domain"/>
    <property type="match status" value="3"/>
</dbReference>
<evidence type="ECO:0000259" key="3">
    <source>
        <dbReference type="PROSITE" id="PS50883"/>
    </source>
</evidence>
<organism evidence="5 6">
    <name type="scientific">Sphingomonas jeddahensis</name>
    <dbReference type="NCBI Taxonomy" id="1915074"/>
    <lineage>
        <taxon>Bacteria</taxon>
        <taxon>Pseudomonadati</taxon>
        <taxon>Pseudomonadota</taxon>
        <taxon>Alphaproteobacteria</taxon>
        <taxon>Sphingomonadales</taxon>
        <taxon>Sphingomonadaceae</taxon>
        <taxon>Sphingomonas</taxon>
    </lineage>
</organism>
<dbReference type="InterPro" id="IPR035965">
    <property type="entry name" value="PAS-like_dom_sf"/>
</dbReference>
<evidence type="ECO:0000313" key="5">
    <source>
        <dbReference type="EMBL" id="ONF95110.1"/>
    </source>
</evidence>
<dbReference type="SMART" id="SM00052">
    <property type="entry name" value="EAL"/>
    <property type="match status" value="1"/>
</dbReference>
<dbReference type="InterPro" id="IPR043128">
    <property type="entry name" value="Rev_trsase/Diguanyl_cyclase"/>
</dbReference>
<dbReference type="InterPro" id="IPR001610">
    <property type="entry name" value="PAC"/>
</dbReference>
<dbReference type="InterPro" id="IPR035919">
    <property type="entry name" value="EAL_sf"/>
</dbReference>
<name>A0A1V2ER94_9SPHN</name>
<dbReference type="PANTHER" id="PTHR44757">
    <property type="entry name" value="DIGUANYLATE CYCLASE DGCP"/>
    <property type="match status" value="1"/>
</dbReference>
<dbReference type="CDD" id="cd01948">
    <property type="entry name" value="EAL"/>
    <property type="match status" value="1"/>
</dbReference>
<dbReference type="CDD" id="cd00130">
    <property type="entry name" value="PAS"/>
    <property type="match status" value="3"/>
</dbReference>